<feature type="region of interest" description="Disordered" evidence="1">
    <location>
        <begin position="59"/>
        <end position="158"/>
    </location>
</feature>
<keyword evidence="2" id="KW-1133">Transmembrane helix</keyword>
<evidence type="ECO:0000256" key="2">
    <source>
        <dbReference type="SAM" id="Phobius"/>
    </source>
</evidence>
<evidence type="ECO:0000313" key="3">
    <source>
        <dbReference type="EMBL" id="MBX68151.1"/>
    </source>
</evidence>
<feature type="transmembrane region" description="Helical" evidence="2">
    <location>
        <begin position="12"/>
        <end position="30"/>
    </location>
</feature>
<name>A0A2P2QMI7_RHIMU</name>
<accession>A0A2P2QMI7</accession>
<feature type="compositionally biased region" description="Acidic residues" evidence="1">
    <location>
        <begin position="73"/>
        <end position="104"/>
    </location>
</feature>
<evidence type="ECO:0000256" key="1">
    <source>
        <dbReference type="SAM" id="MobiDB-lite"/>
    </source>
</evidence>
<feature type="compositionally biased region" description="Acidic residues" evidence="1">
    <location>
        <begin position="114"/>
        <end position="147"/>
    </location>
</feature>
<organism evidence="3">
    <name type="scientific">Rhizophora mucronata</name>
    <name type="common">Asiatic mangrove</name>
    <dbReference type="NCBI Taxonomy" id="61149"/>
    <lineage>
        <taxon>Eukaryota</taxon>
        <taxon>Viridiplantae</taxon>
        <taxon>Streptophyta</taxon>
        <taxon>Embryophyta</taxon>
        <taxon>Tracheophyta</taxon>
        <taxon>Spermatophyta</taxon>
        <taxon>Magnoliopsida</taxon>
        <taxon>eudicotyledons</taxon>
        <taxon>Gunneridae</taxon>
        <taxon>Pentapetalae</taxon>
        <taxon>rosids</taxon>
        <taxon>fabids</taxon>
        <taxon>Malpighiales</taxon>
        <taxon>Rhizophoraceae</taxon>
        <taxon>Rhizophora</taxon>
    </lineage>
</organism>
<keyword evidence="2" id="KW-0812">Transmembrane</keyword>
<reference evidence="3" key="1">
    <citation type="submission" date="2018-02" db="EMBL/GenBank/DDBJ databases">
        <title>Rhizophora mucronata_Transcriptome.</title>
        <authorList>
            <person name="Meera S.P."/>
            <person name="Sreeshan A."/>
            <person name="Augustine A."/>
        </authorList>
    </citation>
    <scope>NUCLEOTIDE SEQUENCE</scope>
    <source>
        <tissue evidence="3">Leaf</tissue>
    </source>
</reference>
<proteinExistence type="predicted"/>
<keyword evidence="2" id="KW-0472">Membrane</keyword>
<dbReference type="EMBL" id="GGEC01087667">
    <property type="protein sequence ID" value="MBX68151.1"/>
    <property type="molecule type" value="Transcribed_RNA"/>
</dbReference>
<sequence length="158" mass="17393">MESLVRNNSADNLVGSLVVVTAALLLLPLMRGLRLDDINNLMGLPVNDSGYTFPLTELYRRAKPATKNKDASDIMDDDSQDYDNLDFSDEDDDSDSDEESEDYSEGGAYSDVGSSDDDDDDEDDDTDEDDDDSDEEEDSDEDEDGGEVDNPPTPKKTN</sequence>
<dbReference type="AlphaFoldDB" id="A0A2P2QMI7"/>
<protein>
    <submittedName>
        <fullName evidence="3">Uncharacterized protein</fullName>
    </submittedName>
</protein>